<dbReference type="EMBL" id="AORV01000044">
    <property type="protein sequence ID" value="EMS71016.1"/>
    <property type="molecule type" value="Genomic_DNA"/>
</dbReference>
<comment type="caution">
    <text evidence="2">The sequence shown here is derived from an EMBL/GenBank/DDBJ whole genome shotgun (WGS) entry which is preliminary data.</text>
</comment>
<organism evidence="2 3">
    <name type="scientific">Ruminiclostridium cellobioparum subsp. termitidis CT1112</name>
    <dbReference type="NCBI Taxonomy" id="1195236"/>
    <lineage>
        <taxon>Bacteria</taxon>
        <taxon>Bacillati</taxon>
        <taxon>Bacillota</taxon>
        <taxon>Clostridia</taxon>
        <taxon>Eubacteriales</taxon>
        <taxon>Oscillospiraceae</taxon>
        <taxon>Ruminiclostridium</taxon>
    </lineage>
</organism>
<evidence type="ECO:0000256" key="1">
    <source>
        <dbReference type="SAM" id="MobiDB-lite"/>
    </source>
</evidence>
<proteinExistence type="predicted"/>
<gene>
    <name evidence="2" type="ORF">CTER_3226</name>
</gene>
<accession>S0FL23</accession>
<dbReference type="STRING" id="1195236.CTER_3226"/>
<name>S0FL23_RUMCE</name>
<feature type="region of interest" description="Disordered" evidence="1">
    <location>
        <begin position="1"/>
        <end position="82"/>
    </location>
</feature>
<dbReference type="AlphaFoldDB" id="S0FL23"/>
<protein>
    <submittedName>
        <fullName evidence="2">Uncharacterized protein</fullName>
    </submittedName>
</protein>
<feature type="compositionally biased region" description="Basic and acidic residues" evidence="1">
    <location>
        <begin position="1"/>
        <end position="11"/>
    </location>
</feature>
<dbReference type="PATRIC" id="fig|1195236.3.peg.3449"/>
<evidence type="ECO:0000313" key="3">
    <source>
        <dbReference type="Proteomes" id="UP000014155"/>
    </source>
</evidence>
<sequence>MSDDMGDKIKQIADMLGQNSNPNIPDNVKGLLNMLMSNTGNSSKDEDTQEDPDPPQKSRSNENSNSSSNSNEADDFADMARKMKKAMSKLNVANDPRVNLLNAIRPYLNKSRQRKLQTCLKLMRIGSLTQVLDDSEERPV</sequence>
<reference evidence="2 3" key="1">
    <citation type="journal article" date="2013" name="Genome Announc.">
        <title>Draft Genome Sequence of the Cellulolytic, Mesophilic, Anaerobic Bacterium Clostridium termitidis Strain CT1112 (DSM 5398).</title>
        <authorList>
            <person name="Lal S."/>
            <person name="Ramachandran U."/>
            <person name="Zhang X."/>
            <person name="Munir R."/>
            <person name="Sparling R."/>
            <person name="Levin D.B."/>
        </authorList>
    </citation>
    <scope>NUCLEOTIDE SEQUENCE [LARGE SCALE GENOMIC DNA]</scope>
    <source>
        <strain evidence="2 3">CT1112</strain>
    </source>
</reference>
<dbReference type="RefSeq" id="WP_004627280.1">
    <property type="nucleotide sequence ID" value="NZ_AORV01000044.1"/>
</dbReference>
<feature type="compositionally biased region" description="Low complexity" evidence="1">
    <location>
        <begin position="61"/>
        <end position="71"/>
    </location>
</feature>
<dbReference type="Proteomes" id="UP000014155">
    <property type="component" value="Unassembled WGS sequence"/>
</dbReference>
<dbReference type="eggNOG" id="ENOG50330CU">
    <property type="taxonomic scope" value="Bacteria"/>
</dbReference>
<evidence type="ECO:0000313" key="2">
    <source>
        <dbReference type="EMBL" id="EMS71016.1"/>
    </source>
</evidence>
<keyword evidence="3" id="KW-1185">Reference proteome</keyword>